<feature type="transmembrane region" description="Helical" evidence="10">
    <location>
        <begin position="302"/>
        <end position="323"/>
    </location>
</feature>
<evidence type="ECO:0000313" key="12">
    <source>
        <dbReference type="Proteomes" id="UP000050816"/>
    </source>
</evidence>
<protein>
    <submittedName>
        <fullName evidence="11">Chloride channel protein</fullName>
    </submittedName>
</protein>
<dbReference type="InterPro" id="IPR001807">
    <property type="entry name" value="ClC"/>
</dbReference>
<comment type="caution">
    <text evidence="11">The sequence shown here is derived from an EMBL/GenBank/DDBJ whole genome shotgun (WGS) entry which is preliminary data.</text>
</comment>
<evidence type="ECO:0000256" key="1">
    <source>
        <dbReference type="ARBA" id="ARBA00004141"/>
    </source>
</evidence>
<keyword evidence="5" id="KW-0406">Ion transport</keyword>
<name>A0A0R1UG39_9LACO</name>
<dbReference type="PATRIC" id="fig|1423760.3.peg.2136"/>
<dbReference type="SUPFAM" id="SSF81340">
    <property type="entry name" value="Clc chloride channel"/>
    <property type="match status" value="1"/>
</dbReference>
<feature type="transmembrane region" description="Helical" evidence="10">
    <location>
        <begin position="192"/>
        <end position="217"/>
    </location>
</feature>
<feature type="transmembrane region" description="Helical" evidence="10">
    <location>
        <begin position="262"/>
        <end position="282"/>
    </location>
</feature>
<evidence type="ECO:0000256" key="7">
    <source>
        <dbReference type="ARBA" id="ARBA00023173"/>
    </source>
</evidence>
<feature type="transmembrane region" description="Helical" evidence="10">
    <location>
        <begin position="63"/>
        <end position="80"/>
    </location>
</feature>
<dbReference type="EMBL" id="AZFK01000005">
    <property type="protein sequence ID" value="KRL92380.1"/>
    <property type="molecule type" value="Genomic_DNA"/>
</dbReference>
<gene>
    <name evidence="11" type="ORF">FC43_GL002036</name>
</gene>
<evidence type="ECO:0000256" key="10">
    <source>
        <dbReference type="SAM" id="Phobius"/>
    </source>
</evidence>
<dbReference type="InterPro" id="IPR050368">
    <property type="entry name" value="ClC-type_chloride_channel"/>
</dbReference>
<keyword evidence="2" id="KW-0813">Transport</keyword>
<feature type="transmembrane region" description="Helical" evidence="10">
    <location>
        <begin position="363"/>
        <end position="383"/>
    </location>
</feature>
<organism evidence="11 12">
    <name type="scientific">Limosilactobacillus ingluviei DSM 15946</name>
    <dbReference type="NCBI Taxonomy" id="1423760"/>
    <lineage>
        <taxon>Bacteria</taxon>
        <taxon>Bacillati</taxon>
        <taxon>Bacillota</taxon>
        <taxon>Bacilli</taxon>
        <taxon>Lactobacillales</taxon>
        <taxon>Lactobacillaceae</taxon>
        <taxon>Limosilactobacillus</taxon>
    </lineage>
</organism>
<feature type="transmembrane region" description="Helical" evidence="10">
    <location>
        <begin position="335"/>
        <end position="357"/>
    </location>
</feature>
<feature type="transmembrane region" description="Helical" evidence="10">
    <location>
        <begin position="223"/>
        <end position="241"/>
    </location>
</feature>
<evidence type="ECO:0000256" key="2">
    <source>
        <dbReference type="ARBA" id="ARBA00022448"/>
    </source>
</evidence>
<keyword evidence="6 10" id="KW-0472">Membrane</keyword>
<dbReference type="AlphaFoldDB" id="A0A0R1UG39"/>
<feature type="transmembrane region" description="Helical" evidence="10">
    <location>
        <begin position="395"/>
        <end position="413"/>
    </location>
</feature>
<dbReference type="Gene3D" id="1.10.3080.10">
    <property type="entry name" value="Clc chloride channel"/>
    <property type="match status" value="1"/>
</dbReference>
<evidence type="ECO:0000256" key="8">
    <source>
        <dbReference type="ARBA" id="ARBA00023214"/>
    </source>
</evidence>
<dbReference type="Proteomes" id="UP000050816">
    <property type="component" value="Unassembled WGS sequence"/>
</dbReference>
<dbReference type="GO" id="GO:0034707">
    <property type="term" value="C:chloride channel complex"/>
    <property type="evidence" value="ECO:0007669"/>
    <property type="project" value="UniProtKB-KW"/>
</dbReference>
<evidence type="ECO:0000313" key="11">
    <source>
        <dbReference type="EMBL" id="KRL92380.1"/>
    </source>
</evidence>
<dbReference type="RefSeq" id="WP_056953481.1">
    <property type="nucleotide sequence ID" value="NZ_AZFK01000005.1"/>
</dbReference>
<keyword evidence="7" id="KW-0869">Chloride channel</keyword>
<proteinExistence type="predicted"/>
<evidence type="ECO:0000256" key="4">
    <source>
        <dbReference type="ARBA" id="ARBA00022989"/>
    </source>
</evidence>
<evidence type="ECO:0000256" key="5">
    <source>
        <dbReference type="ARBA" id="ARBA00023065"/>
    </source>
</evidence>
<feature type="transmembrane region" description="Helical" evidence="10">
    <location>
        <begin position="155"/>
        <end position="180"/>
    </location>
</feature>
<evidence type="ECO:0000256" key="6">
    <source>
        <dbReference type="ARBA" id="ARBA00023136"/>
    </source>
</evidence>
<reference evidence="11 12" key="1">
    <citation type="journal article" date="2015" name="Genome Announc.">
        <title>Expanding the biotechnology potential of lactobacilli through comparative genomics of 213 strains and associated genera.</title>
        <authorList>
            <person name="Sun Z."/>
            <person name="Harris H.M."/>
            <person name="McCann A."/>
            <person name="Guo C."/>
            <person name="Argimon S."/>
            <person name="Zhang W."/>
            <person name="Yang X."/>
            <person name="Jeffery I.B."/>
            <person name="Cooney J.C."/>
            <person name="Kagawa T.F."/>
            <person name="Liu W."/>
            <person name="Song Y."/>
            <person name="Salvetti E."/>
            <person name="Wrobel A."/>
            <person name="Rasinkangas P."/>
            <person name="Parkhill J."/>
            <person name="Rea M.C."/>
            <person name="O'Sullivan O."/>
            <person name="Ritari J."/>
            <person name="Douillard F.P."/>
            <person name="Paul Ross R."/>
            <person name="Yang R."/>
            <person name="Briner A.E."/>
            <person name="Felis G.E."/>
            <person name="de Vos W.M."/>
            <person name="Barrangou R."/>
            <person name="Klaenhammer T.R."/>
            <person name="Caufield P.W."/>
            <person name="Cui Y."/>
            <person name="Zhang H."/>
            <person name="O'Toole P.W."/>
        </authorList>
    </citation>
    <scope>NUCLEOTIDE SEQUENCE [LARGE SCALE GENOMIC DNA]</scope>
    <source>
        <strain evidence="11 12">DSM 15946</strain>
    </source>
</reference>
<keyword evidence="4 10" id="KW-1133">Transmembrane helix</keyword>
<comment type="subcellular location">
    <subcellularLocation>
        <location evidence="1">Membrane</location>
        <topology evidence="1">Multi-pass membrane protein</topology>
    </subcellularLocation>
</comment>
<dbReference type="PRINTS" id="PR00762">
    <property type="entry name" value="CLCHANNEL"/>
</dbReference>
<dbReference type="PANTHER" id="PTHR43427">
    <property type="entry name" value="CHLORIDE CHANNEL PROTEIN CLC-E"/>
    <property type="match status" value="1"/>
</dbReference>
<dbReference type="Pfam" id="PF00654">
    <property type="entry name" value="Voltage_CLC"/>
    <property type="match status" value="1"/>
</dbReference>
<dbReference type="InterPro" id="IPR014743">
    <property type="entry name" value="Cl-channel_core"/>
</dbReference>
<feature type="transmembrane region" description="Helical" evidence="10">
    <location>
        <begin position="12"/>
        <end position="35"/>
    </location>
</feature>
<keyword evidence="3 10" id="KW-0812">Transmembrane</keyword>
<accession>A0A0R1UG39</accession>
<dbReference type="GO" id="GO:0005254">
    <property type="term" value="F:chloride channel activity"/>
    <property type="evidence" value="ECO:0007669"/>
    <property type="project" value="UniProtKB-KW"/>
</dbReference>
<keyword evidence="8" id="KW-0868">Chloride</keyword>
<keyword evidence="9" id="KW-0407">Ion channel</keyword>
<sequence>MVRNTSRREDLHLAVLTVGLGLIVGSSSLLLGLLLDHVEHLFLGFIENNQVPVAIHTPPVQRFLALVLGGIISALSWYWLQRNWRPVGINAAMQGTRMPVGRTIGHVVTQIFYVSTGGSIGRELAPRQAGAMIADNLSRWSQQHGWQITPEDRRLLIAAAAGAGFAGVYISPLTGTMFCLELLYKKITPRSVAVSVTMSAIATMVGALTKGFVPYYLTGNHHYALTIIPLAIILGVVNGALGAGFKAIINRASQHRAYGRQLLWQFPLVAALTGLIAMFFPAVCGNGRGLAQLAMNTHPATLLAISWLGFGFLAKASATLLTIKGGGYGGTLTPSIALGACSGLMIGALYVPLVSGVTLSQTAVLGAAGLLAASQSAPLMALFMIYEVCHMNHTALLPLALVVAIATWTAQQFQKQKD</sequence>
<evidence type="ECO:0000256" key="3">
    <source>
        <dbReference type="ARBA" id="ARBA00022692"/>
    </source>
</evidence>
<dbReference type="PANTHER" id="PTHR43427:SF6">
    <property type="entry name" value="CHLORIDE CHANNEL PROTEIN CLC-E"/>
    <property type="match status" value="1"/>
</dbReference>
<evidence type="ECO:0000256" key="9">
    <source>
        <dbReference type="ARBA" id="ARBA00023303"/>
    </source>
</evidence>